<evidence type="ECO:0000313" key="8">
    <source>
        <dbReference type="EMBL" id="BBM87334.1"/>
    </source>
</evidence>
<dbReference type="AlphaFoldDB" id="A0A5S9F779"/>
<feature type="transmembrane region" description="Helical" evidence="6">
    <location>
        <begin position="71"/>
        <end position="96"/>
    </location>
</feature>
<organism evidence="8 9">
    <name type="scientific">Uabimicrobium amorphum</name>
    <dbReference type="NCBI Taxonomy" id="2596890"/>
    <lineage>
        <taxon>Bacteria</taxon>
        <taxon>Pseudomonadati</taxon>
        <taxon>Planctomycetota</taxon>
        <taxon>Candidatus Uabimicrobiia</taxon>
        <taxon>Candidatus Uabimicrobiales</taxon>
        <taxon>Candidatus Uabimicrobiaceae</taxon>
        <taxon>Candidatus Uabimicrobium</taxon>
    </lineage>
</organism>
<evidence type="ECO:0000256" key="5">
    <source>
        <dbReference type="PROSITE-ProRule" id="PRU00354"/>
    </source>
</evidence>
<sequence>MNKSIVKWVALLLFFSGGCSLSYQILWRKLLIPVMGGSTWATTTILATFMTGLALGSFYSEKIRTKNPLRVYGYLELAIAVYSVVALWIFPYASWLLAPLYSLIDANFIFFIILQFLVAFLLFVIPSFLMGITLPMLVFHFSQQKDLFANTATLYAANTFGAALGVVFATFVLLPWCGITYSAYMTSLLSAGIAMSALRMSRHSHCEVPQSTAATWVPDSLCLWAFMCGAIGLFLEISWTRILVVVFGSSTYAFSIILLSILLSIALGSWWVRKFILLQDNYRSFLYTLLCGNILFIALSLYIINFLPNFFMSLTYLCNENLVLFLILQGVTTGIVIFVPMTLLGMLLPVIIEGYKLKTQATSKAVTYVYGYNTLGAIFGSMGAGFFCIPIFGVHASLKFCIYLGCAVLLLTLLKETSRQVPKLLCVVFTALLVFISPTMNVQAFHKSLFRKALVKKEKLSYDAKLIYAEDGINSTVTVYRDFYHTSLNINGKTDASTSQDLDTQYLLGHIPMFLASQSKNVFVLGLGSGATVHAVATHKDAQVDVVEMEEAVITASGYFKAINGNVTKNPRVKIYVEDARTFLKYRDKTYDVMISEPSNPWVEGSGSVFTKEFYDIVNSKLNQGGVFCQWIQGYEISRQTFDTILATLKATFPHVVIFRQDFDFLCIATREPLKLTYKELQNKFVGKELQKTLKRIGIHNPAELLCGLYGSLPDDTVHVQKINRDDNVILEYRAPLEMYRGINFKPQRLKTADYFARLCTYFYSDLSADEAVEKVILALRTLQPEEWPRIKELAKYSKNQAHMEAIASIAEQRHKMLQNKDEMVREAAVLITQGKVQPALYKLEEIISLDPLDPSGYRLLAKIYTRLQKVQLAMTCYEQIVWLAPEDYVSRLNVGLLTYQNGKKEVAEQHMRETFEIYPQYLEGRLAWIALFVNNKEFDKAKDFYRKSLAMINKKDRDEFKMKYIALMEKKDKEKK</sequence>
<evidence type="ECO:0000313" key="9">
    <source>
        <dbReference type="Proteomes" id="UP000326354"/>
    </source>
</evidence>
<dbReference type="PROSITE" id="PS50005">
    <property type="entry name" value="TPR"/>
    <property type="match status" value="1"/>
</dbReference>
<keyword evidence="4" id="KW-0802">TPR repeat</keyword>
<dbReference type="InterPro" id="IPR019734">
    <property type="entry name" value="TPR_rpt"/>
</dbReference>
<evidence type="ECO:0000256" key="3">
    <source>
        <dbReference type="ARBA" id="ARBA00023115"/>
    </source>
</evidence>
<evidence type="ECO:0000256" key="2">
    <source>
        <dbReference type="ARBA" id="ARBA00022679"/>
    </source>
</evidence>
<feature type="transmembrane region" description="Helical" evidence="6">
    <location>
        <begin position="369"/>
        <end position="392"/>
    </location>
</feature>
<feature type="transmembrane region" description="Helical" evidence="6">
    <location>
        <begin position="252"/>
        <end position="272"/>
    </location>
</feature>
<accession>A0A5S9F779</accession>
<comment type="similarity">
    <text evidence="1">Belongs to the spermidine/spermine synthase family.</text>
</comment>
<keyword evidence="3 5" id="KW-0620">Polyamine biosynthesis</keyword>
<dbReference type="InterPro" id="IPR029063">
    <property type="entry name" value="SAM-dependent_MTases_sf"/>
</dbReference>
<dbReference type="Gene3D" id="3.40.50.150">
    <property type="entry name" value="Vaccinia Virus protein VP39"/>
    <property type="match status" value="1"/>
</dbReference>
<feature type="transmembrane region" description="Helical" evidence="6">
    <location>
        <begin position="38"/>
        <end position="59"/>
    </location>
</feature>
<dbReference type="Proteomes" id="UP000326354">
    <property type="component" value="Chromosome"/>
</dbReference>
<feature type="transmembrane region" description="Helical" evidence="6">
    <location>
        <begin position="181"/>
        <end position="200"/>
    </location>
</feature>
<comment type="caution">
    <text evidence="5">Lacks conserved residue(s) required for the propagation of feature annotation.</text>
</comment>
<dbReference type="CDD" id="cd02440">
    <property type="entry name" value="AdoMet_MTases"/>
    <property type="match status" value="1"/>
</dbReference>
<dbReference type="Gene3D" id="1.25.40.10">
    <property type="entry name" value="Tetratricopeptide repeat domain"/>
    <property type="match status" value="1"/>
</dbReference>
<dbReference type="PANTHER" id="PTHR43317">
    <property type="entry name" value="THERMOSPERMINE SYNTHASE ACAULIS5"/>
    <property type="match status" value="1"/>
</dbReference>
<dbReference type="SUPFAM" id="SSF53335">
    <property type="entry name" value="S-adenosyl-L-methionine-dependent methyltransferases"/>
    <property type="match status" value="1"/>
</dbReference>
<dbReference type="OrthoDB" id="5516475at2"/>
<feature type="transmembrane region" description="Helical" evidence="6">
    <location>
        <begin position="284"/>
        <end position="304"/>
    </location>
</feature>
<protein>
    <submittedName>
        <fullName evidence="8">Spermidine synthase</fullName>
    </submittedName>
</protein>
<dbReference type="InterPro" id="IPR011990">
    <property type="entry name" value="TPR-like_helical_dom_sf"/>
</dbReference>
<feature type="transmembrane region" description="Helical" evidence="6">
    <location>
        <begin position="421"/>
        <end position="440"/>
    </location>
</feature>
<proteinExistence type="inferred from homology"/>
<dbReference type="GO" id="GO:0006596">
    <property type="term" value="P:polyamine biosynthetic process"/>
    <property type="evidence" value="ECO:0007669"/>
    <property type="project" value="UniProtKB-UniRule"/>
</dbReference>
<dbReference type="SUPFAM" id="SSF48452">
    <property type="entry name" value="TPR-like"/>
    <property type="match status" value="1"/>
</dbReference>
<reference evidence="8 9" key="1">
    <citation type="submission" date="2019-08" db="EMBL/GenBank/DDBJ databases">
        <title>Complete genome sequence of Candidatus Uab amorphum.</title>
        <authorList>
            <person name="Shiratori T."/>
            <person name="Suzuki S."/>
            <person name="Kakizawa Y."/>
            <person name="Ishida K."/>
        </authorList>
    </citation>
    <scope>NUCLEOTIDE SEQUENCE [LARGE SCALE GENOMIC DNA]</scope>
    <source>
        <strain evidence="8 9">SRT547</strain>
    </source>
</reference>
<feature type="transmembrane region" description="Helical" evidence="6">
    <location>
        <begin position="324"/>
        <end position="348"/>
    </location>
</feature>
<evidence type="ECO:0000256" key="4">
    <source>
        <dbReference type="PROSITE-ProRule" id="PRU00339"/>
    </source>
</evidence>
<feature type="transmembrane region" description="Helical" evidence="6">
    <location>
        <begin position="153"/>
        <end position="175"/>
    </location>
</feature>
<dbReference type="RefSeq" id="WP_151971358.1">
    <property type="nucleotide sequence ID" value="NZ_AP019860.1"/>
</dbReference>
<name>A0A5S9F779_UABAM</name>
<keyword evidence="9" id="KW-1185">Reference proteome</keyword>
<dbReference type="InterPro" id="IPR030374">
    <property type="entry name" value="PABS"/>
</dbReference>
<feature type="transmembrane region" description="Helical" evidence="6">
    <location>
        <begin position="221"/>
        <end position="240"/>
    </location>
</feature>
<dbReference type="GO" id="GO:0016740">
    <property type="term" value="F:transferase activity"/>
    <property type="evidence" value="ECO:0007669"/>
    <property type="project" value="UniProtKB-UniRule"/>
</dbReference>
<keyword evidence="6" id="KW-0812">Transmembrane</keyword>
<keyword evidence="6" id="KW-1133">Transmembrane helix</keyword>
<evidence type="ECO:0000256" key="1">
    <source>
        <dbReference type="ARBA" id="ARBA00007867"/>
    </source>
</evidence>
<feature type="transmembrane region" description="Helical" evidence="6">
    <location>
        <begin position="398"/>
        <end position="414"/>
    </location>
</feature>
<dbReference type="KEGG" id="uam:UABAM_05743"/>
<dbReference type="PANTHER" id="PTHR43317:SF1">
    <property type="entry name" value="THERMOSPERMINE SYNTHASE ACAULIS5"/>
    <property type="match status" value="1"/>
</dbReference>
<dbReference type="PROSITE" id="PS51257">
    <property type="entry name" value="PROKAR_LIPOPROTEIN"/>
    <property type="match status" value="1"/>
</dbReference>
<feature type="repeat" description="TPR" evidence="4">
    <location>
        <begin position="855"/>
        <end position="888"/>
    </location>
</feature>
<dbReference type="PROSITE" id="PS51006">
    <property type="entry name" value="PABS_2"/>
    <property type="match status" value="1"/>
</dbReference>
<keyword evidence="6" id="KW-0472">Membrane</keyword>
<gene>
    <name evidence="8" type="ORF">UABAM_05743</name>
</gene>
<dbReference type="EMBL" id="AP019860">
    <property type="protein sequence ID" value="BBM87334.1"/>
    <property type="molecule type" value="Genomic_DNA"/>
</dbReference>
<feature type="domain" description="PABS" evidence="7">
    <location>
        <begin position="438"/>
        <end position="680"/>
    </location>
</feature>
<feature type="transmembrane region" description="Helical" evidence="6">
    <location>
        <begin position="108"/>
        <end position="141"/>
    </location>
</feature>
<keyword evidence="2 5" id="KW-0808">Transferase</keyword>
<evidence type="ECO:0000256" key="6">
    <source>
        <dbReference type="SAM" id="Phobius"/>
    </source>
</evidence>
<dbReference type="NCBIfam" id="NF037959">
    <property type="entry name" value="MFS_SpdSyn"/>
    <property type="match status" value="2"/>
</dbReference>
<evidence type="ECO:0000259" key="7">
    <source>
        <dbReference type="PROSITE" id="PS51006"/>
    </source>
</evidence>
<dbReference type="Pfam" id="PF01564">
    <property type="entry name" value="Spermine_synth"/>
    <property type="match status" value="1"/>
</dbReference>